<dbReference type="Pfam" id="PF01171">
    <property type="entry name" value="ATP_bind_3"/>
    <property type="match status" value="1"/>
</dbReference>
<organism evidence="8 9">
    <name type="scientific">Pseudooceanicola spongiae</name>
    <dbReference type="NCBI Taxonomy" id="2613965"/>
    <lineage>
        <taxon>Bacteria</taxon>
        <taxon>Pseudomonadati</taxon>
        <taxon>Pseudomonadota</taxon>
        <taxon>Alphaproteobacteria</taxon>
        <taxon>Rhodobacterales</taxon>
        <taxon>Paracoccaceae</taxon>
        <taxon>Pseudooceanicola</taxon>
    </lineage>
</organism>
<accession>A0A7L9WMW6</accession>
<comment type="similarity">
    <text evidence="6">Belongs to the tRNA(Ile)-lysidine synthase family.</text>
</comment>
<dbReference type="Proteomes" id="UP000594118">
    <property type="component" value="Chromosome"/>
</dbReference>
<evidence type="ECO:0000256" key="5">
    <source>
        <dbReference type="ARBA" id="ARBA00048539"/>
    </source>
</evidence>
<proteinExistence type="inferred from homology"/>
<sequence>MRRSQTLFRQAVAAHFSPGPEHKIGVAVSGGGDSLALLHILAEVAAEMPLTLRAVTVDHGLRPDSADEAQTVSRLAAELGIAHDTLTWKTWDGTGNLSAQARRARYDLLSGWALRHSIDQVALGHTADDQAETFLMRLARASGADGLSGMPVRRSHGHVTFVRPLLDQTRAFLRSYLTAKGVVWIDDPTNEDPRYERVRIRKALDQLRPLGLTPQVICETTKNLAAARSTLGWYACAEARQHGRIDAGDVVFSRAGFATLQPEIARRLLQQALVWVAGTEYPPRRRAIALALQAIRAGTGMTLNGCKVAVTGQSIRVFREYSAVQAVVTSPENLWDGRWSLTGPGQPGDKVRALGTDGLSQCPGWREVGRPHGSLVGYPSVWRGDTLLSAPHADFGQGWAATLLRDSDVFFDALLVH</sequence>
<reference evidence="8 9" key="1">
    <citation type="submission" date="2019-10" db="EMBL/GenBank/DDBJ databases">
        <title>Pseudopuniceibacterium sp. HQ09 islated from Antarctica.</title>
        <authorList>
            <person name="Liao L."/>
            <person name="Su S."/>
            <person name="Chen B."/>
            <person name="Yu Y."/>
        </authorList>
    </citation>
    <scope>NUCLEOTIDE SEQUENCE [LARGE SCALE GENOMIC DNA]</scope>
    <source>
        <strain evidence="8 9">HQ09</strain>
    </source>
</reference>
<keyword evidence="6" id="KW-0963">Cytoplasm</keyword>
<evidence type="ECO:0000256" key="4">
    <source>
        <dbReference type="ARBA" id="ARBA00022840"/>
    </source>
</evidence>
<dbReference type="Gene3D" id="3.40.50.620">
    <property type="entry name" value="HUPs"/>
    <property type="match status" value="1"/>
</dbReference>
<name>A0A7L9WMW6_9RHOB</name>
<dbReference type="GO" id="GO:0005737">
    <property type="term" value="C:cytoplasm"/>
    <property type="evidence" value="ECO:0007669"/>
    <property type="project" value="UniProtKB-SubCell"/>
</dbReference>
<dbReference type="InterPro" id="IPR012795">
    <property type="entry name" value="tRNA_Ile_lys_synt_N"/>
</dbReference>
<dbReference type="GO" id="GO:0006400">
    <property type="term" value="P:tRNA modification"/>
    <property type="evidence" value="ECO:0007669"/>
    <property type="project" value="UniProtKB-UniRule"/>
</dbReference>
<evidence type="ECO:0000313" key="9">
    <source>
        <dbReference type="Proteomes" id="UP000594118"/>
    </source>
</evidence>
<keyword evidence="9" id="KW-1185">Reference proteome</keyword>
<dbReference type="EMBL" id="CP045201">
    <property type="protein sequence ID" value="QOL81174.1"/>
    <property type="molecule type" value="Genomic_DNA"/>
</dbReference>
<dbReference type="InterPro" id="IPR014729">
    <property type="entry name" value="Rossmann-like_a/b/a_fold"/>
</dbReference>
<comment type="subcellular location">
    <subcellularLocation>
        <location evidence="6">Cytoplasm</location>
    </subcellularLocation>
</comment>
<dbReference type="NCBIfam" id="TIGR02432">
    <property type="entry name" value="lysidine_TilS_N"/>
    <property type="match status" value="1"/>
</dbReference>
<gene>
    <name evidence="6 8" type="primary">tilS</name>
    <name evidence="8" type="ORF">F3W81_10340</name>
</gene>
<keyword evidence="2 6" id="KW-0819">tRNA processing</keyword>
<evidence type="ECO:0000256" key="6">
    <source>
        <dbReference type="HAMAP-Rule" id="MF_01161"/>
    </source>
</evidence>
<dbReference type="CDD" id="cd01992">
    <property type="entry name" value="TilS_N"/>
    <property type="match status" value="1"/>
</dbReference>
<dbReference type="AlphaFoldDB" id="A0A7L9WMW6"/>
<dbReference type="EC" id="6.3.4.19" evidence="6"/>
<dbReference type="PANTHER" id="PTHR43033">
    <property type="entry name" value="TRNA(ILE)-LYSIDINE SYNTHASE-RELATED"/>
    <property type="match status" value="1"/>
</dbReference>
<keyword evidence="3 6" id="KW-0547">Nucleotide-binding</keyword>
<dbReference type="GO" id="GO:0005524">
    <property type="term" value="F:ATP binding"/>
    <property type="evidence" value="ECO:0007669"/>
    <property type="project" value="UniProtKB-UniRule"/>
</dbReference>
<dbReference type="SUPFAM" id="SSF52402">
    <property type="entry name" value="Adenine nucleotide alpha hydrolases-like"/>
    <property type="match status" value="1"/>
</dbReference>
<dbReference type="PANTHER" id="PTHR43033:SF1">
    <property type="entry name" value="TRNA(ILE)-LYSIDINE SYNTHASE-RELATED"/>
    <property type="match status" value="1"/>
</dbReference>
<protein>
    <recommendedName>
        <fullName evidence="6">tRNA(Ile)-lysidine synthase</fullName>
        <ecNumber evidence="6">6.3.4.19</ecNumber>
    </recommendedName>
    <alternativeName>
        <fullName evidence="6">tRNA(Ile)-2-lysyl-cytidine synthase</fullName>
    </alternativeName>
    <alternativeName>
        <fullName evidence="6">tRNA(Ile)-lysidine synthetase</fullName>
    </alternativeName>
</protein>
<feature type="binding site" evidence="6">
    <location>
        <begin position="29"/>
        <end position="34"/>
    </location>
    <ligand>
        <name>ATP</name>
        <dbReference type="ChEBI" id="CHEBI:30616"/>
    </ligand>
</feature>
<keyword evidence="4 6" id="KW-0067">ATP-binding</keyword>
<evidence type="ECO:0000256" key="1">
    <source>
        <dbReference type="ARBA" id="ARBA00022598"/>
    </source>
</evidence>
<evidence type="ECO:0000313" key="8">
    <source>
        <dbReference type="EMBL" id="QOL81174.1"/>
    </source>
</evidence>
<comment type="function">
    <text evidence="6">Ligates lysine onto the cytidine present at position 34 of the AUA codon-specific tRNA(Ile) that contains the anticodon CAU, in an ATP-dependent manner. Cytidine is converted to lysidine, thus changing the amino acid specificity of the tRNA from methionine to isoleucine.</text>
</comment>
<evidence type="ECO:0000256" key="3">
    <source>
        <dbReference type="ARBA" id="ARBA00022741"/>
    </source>
</evidence>
<comment type="domain">
    <text evidence="6">The N-terminal region contains the highly conserved SGGXDS motif, predicted to be a P-loop motif involved in ATP binding.</text>
</comment>
<comment type="catalytic activity">
    <reaction evidence="5 6">
        <text>cytidine(34) in tRNA(Ile2) + L-lysine + ATP = lysidine(34) in tRNA(Ile2) + AMP + diphosphate + H(+)</text>
        <dbReference type="Rhea" id="RHEA:43744"/>
        <dbReference type="Rhea" id="RHEA-COMP:10625"/>
        <dbReference type="Rhea" id="RHEA-COMP:10670"/>
        <dbReference type="ChEBI" id="CHEBI:15378"/>
        <dbReference type="ChEBI" id="CHEBI:30616"/>
        <dbReference type="ChEBI" id="CHEBI:32551"/>
        <dbReference type="ChEBI" id="CHEBI:33019"/>
        <dbReference type="ChEBI" id="CHEBI:82748"/>
        <dbReference type="ChEBI" id="CHEBI:83665"/>
        <dbReference type="ChEBI" id="CHEBI:456215"/>
        <dbReference type="EC" id="6.3.4.19"/>
    </reaction>
</comment>
<dbReference type="KEGG" id="pshq:F3W81_10340"/>
<dbReference type="InterPro" id="IPR012094">
    <property type="entry name" value="tRNA_Ile_lys_synt"/>
</dbReference>
<evidence type="ECO:0000256" key="2">
    <source>
        <dbReference type="ARBA" id="ARBA00022694"/>
    </source>
</evidence>
<feature type="domain" description="tRNA(Ile)-lysidine/2-thiocytidine synthase N-terminal" evidence="7">
    <location>
        <begin position="24"/>
        <end position="202"/>
    </location>
</feature>
<keyword evidence="1 6" id="KW-0436">Ligase</keyword>
<dbReference type="InterPro" id="IPR011063">
    <property type="entry name" value="TilS/TtcA_N"/>
</dbReference>
<dbReference type="HAMAP" id="MF_01161">
    <property type="entry name" value="tRNA_Ile_lys_synt"/>
    <property type="match status" value="1"/>
</dbReference>
<evidence type="ECO:0000259" key="7">
    <source>
        <dbReference type="Pfam" id="PF01171"/>
    </source>
</evidence>
<dbReference type="GO" id="GO:0032267">
    <property type="term" value="F:tRNA(Ile)-lysidine synthase activity"/>
    <property type="evidence" value="ECO:0007669"/>
    <property type="project" value="UniProtKB-EC"/>
</dbReference>